<sequence length="466" mass="50283">MTTQRPSPPDTFTPAESGTDERDWRALVAARPPAPLDLADYDALVVVAAHPDDEALGCGGLIHHARTLGIPVTVVLATWGEASHPDSPTVSPSQLAELRTSEMRHALTIMDQDLPHDPESTKSSRAPGTLSSTIHLIALGLPDGKVSQYHDQLSAAIVDAIDARGAGRALVAAPWRYDGHPDHESAGRAAAAAAARTDGVLAEFPIWFWHWGDPESLPLVGTAALALTDEDMRTKARAILAHESQVRPLSDSPDDAPILPAHVLRHFHRPIEVFFLDRAPADHTAFDALHRTDPDPWKVESRYEIDKRHATIGLLDDIERVGRALEIGCSIGALTSDLAQVCARVDAIEPSPAAAERARSRTSQCENVSVALGSAPHDLPDDIYDLVVLSEVGYFLSPADLRATLDAIAERLGPHGHLLACHWVHPIDGWVLDGHAVHEAINTHRSFTTARSTSTSDYVLGLWEAT</sequence>
<dbReference type="RefSeq" id="WP_188586387.1">
    <property type="nucleotide sequence ID" value="NZ_BMGC01000011.1"/>
</dbReference>
<evidence type="ECO:0000256" key="1">
    <source>
        <dbReference type="ARBA" id="ARBA00022833"/>
    </source>
</evidence>
<gene>
    <name evidence="3" type="ORF">GCM10011489_19190</name>
</gene>
<dbReference type="Proteomes" id="UP000621454">
    <property type="component" value="Unassembled WGS sequence"/>
</dbReference>
<keyword evidence="4" id="KW-1185">Reference proteome</keyword>
<dbReference type="EMBL" id="BMGC01000011">
    <property type="protein sequence ID" value="GGB31151.1"/>
    <property type="molecule type" value="Genomic_DNA"/>
</dbReference>
<keyword evidence="1" id="KW-0862">Zinc</keyword>
<dbReference type="GO" id="GO:0009312">
    <property type="term" value="P:oligosaccharide biosynthetic process"/>
    <property type="evidence" value="ECO:0007669"/>
    <property type="project" value="InterPro"/>
</dbReference>
<comment type="caution">
    <text evidence="3">The sequence shown here is derived from an EMBL/GenBank/DDBJ whole genome shotgun (WGS) entry which is preliminary data.</text>
</comment>
<evidence type="ECO:0000313" key="4">
    <source>
        <dbReference type="Proteomes" id="UP000621454"/>
    </source>
</evidence>
<feature type="compositionally biased region" description="Pro residues" evidence="2">
    <location>
        <begin position="1"/>
        <end position="11"/>
    </location>
</feature>
<dbReference type="Gene3D" id="3.40.50.150">
    <property type="entry name" value="Vaccinia Virus protein VP39"/>
    <property type="match status" value="1"/>
</dbReference>
<dbReference type="PANTHER" id="PTHR12993">
    <property type="entry name" value="N-ACETYLGLUCOSAMINYL-PHOSPHATIDYLINOSITOL DE-N-ACETYLASE-RELATED"/>
    <property type="match status" value="1"/>
</dbReference>
<dbReference type="Pfam" id="PF05401">
    <property type="entry name" value="NodS"/>
    <property type="match status" value="1"/>
</dbReference>
<evidence type="ECO:0008006" key="5">
    <source>
        <dbReference type="Google" id="ProtNLM"/>
    </source>
</evidence>
<dbReference type="Gene3D" id="3.40.50.10320">
    <property type="entry name" value="LmbE-like"/>
    <property type="match status" value="1"/>
</dbReference>
<dbReference type="InterPro" id="IPR029063">
    <property type="entry name" value="SAM-dependent_MTases_sf"/>
</dbReference>
<reference evidence="3" key="2">
    <citation type="submission" date="2020-09" db="EMBL/GenBank/DDBJ databases">
        <authorList>
            <person name="Sun Q."/>
            <person name="Zhou Y."/>
        </authorList>
    </citation>
    <scope>NUCLEOTIDE SEQUENCE</scope>
    <source>
        <strain evidence="3">CGMCC 1.12827</strain>
    </source>
</reference>
<accession>A0A916T5T0</accession>
<dbReference type="GO" id="GO:0016137">
    <property type="term" value="P:glycoside metabolic process"/>
    <property type="evidence" value="ECO:0007669"/>
    <property type="project" value="UniProtKB-ARBA"/>
</dbReference>
<dbReference type="InterPro" id="IPR003737">
    <property type="entry name" value="GlcNAc_PI_deacetylase-related"/>
</dbReference>
<dbReference type="InterPro" id="IPR024078">
    <property type="entry name" value="LmbE-like_dom_sf"/>
</dbReference>
<dbReference type="SUPFAM" id="SSF102588">
    <property type="entry name" value="LmbE-like"/>
    <property type="match status" value="1"/>
</dbReference>
<dbReference type="Pfam" id="PF02585">
    <property type="entry name" value="PIG-L"/>
    <property type="match status" value="1"/>
</dbReference>
<dbReference type="InterPro" id="IPR008715">
    <property type="entry name" value="SAM-MeTfrase_NodS-like"/>
</dbReference>
<organism evidence="3 4">
    <name type="scientific">Gordonia jinhuaensis</name>
    <dbReference type="NCBI Taxonomy" id="1517702"/>
    <lineage>
        <taxon>Bacteria</taxon>
        <taxon>Bacillati</taxon>
        <taxon>Actinomycetota</taxon>
        <taxon>Actinomycetes</taxon>
        <taxon>Mycobacteriales</taxon>
        <taxon>Gordoniaceae</taxon>
        <taxon>Gordonia</taxon>
    </lineage>
</organism>
<dbReference type="PANTHER" id="PTHR12993:SF29">
    <property type="entry name" value="BLR3841 PROTEIN"/>
    <property type="match status" value="1"/>
</dbReference>
<dbReference type="GO" id="GO:0008757">
    <property type="term" value="F:S-adenosylmethionine-dependent methyltransferase activity"/>
    <property type="evidence" value="ECO:0007669"/>
    <property type="project" value="InterPro"/>
</dbReference>
<feature type="region of interest" description="Disordered" evidence="2">
    <location>
        <begin position="1"/>
        <end position="20"/>
    </location>
</feature>
<dbReference type="AlphaFoldDB" id="A0A916T5T0"/>
<name>A0A916T5T0_9ACTN</name>
<dbReference type="SUPFAM" id="SSF53335">
    <property type="entry name" value="S-adenosyl-L-methionine-dependent methyltransferases"/>
    <property type="match status" value="1"/>
</dbReference>
<dbReference type="GO" id="GO:0016811">
    <property type="term" value="F:hydrolase activity, acting on carbon-nitrogen (but not peptide) bonds, in linear amides"/>
    <property type="evidence" value="ECO:0007669"/>
    <property type="project" value="TreeGrafter"/>
</dbReference>
<protein>
    <recommendedName>
        <fullName evidence="5">N-acetylglucosaminyl deacetylase, LmbE family</fullName>
    </recommendedName>
</protein>
<reference evidence="3" key="1">
    <citation type="journal article" date="2014" name="Int. J. Syst. Evol. Microbiol.">
        <title>Complete genome sequence of Corynebacterium casei LMG S-19264T (=DSM 44701T), isolated from a smear-ripened cheese.</title>
        <authorList>
            <consortium name="US DOE Joint Genome Institute (JGI-PGF)"/>
            <person name="Walter F."/>
            <person name="Albersmeier A."/>
            <person name="Kalinowski J."/>
            <person name="Ruckert C."/>
        </authorList>
    </citation>
    <scope>NUCLEOTIDE SEQUENCE</scope>
    <source>
        <strain evidence="3">CGMCC 1.12827</strain>
    </source>
</reference>
<dbReference type="CDD" id="cd02440">
    <property type="entry name" value="AdoMet_MTases"/>
    <property type="match status" value="1"/>
</dbReference>
<evidence type="ECO:0000313" key="3">
    <source>
        <dbReference type="EMBL" id="GGB31151.1"/>
    </source>
</evidence>
<evidence type="ECO:0000256" key="2">
    <source>
        <dbReference type="SAM" id="MobiDB-lite"/>
    </source>
</evidence>
<proteinExistence type="predicted"/>